<feature type="binding site" evidence="14">
    <location>
        <begin position="42"/>
        <end position="47"/>
    </location>
    <ligand>
        <name>NAD(+)</name>
        <dbReference type="ChEBI" id="CHEBI:57540"/>
    </ligand>
</feature>
<dbReference type="eggNOG" id="COG0240">
    <property type="taxonomic scope" value="Bacteria"/>
</dbReference>
<comment type="pathway">
    <text evidence="11">Membrane lipid metabolism; glycerophospholipid metabolism.</text>
</comment>
<feature type="binding site" evidence="11">
    <location>
        <position position="197"/>
    </location>
    <ligand>
        <name>sn-glycerol 3-phosphate</name>
        <dbReference type="ChEBI" id="CHEBI:57597"/>
    </ligand>
</feature>
<evidence type="ECO:0000313" key="18">
    <source>
        <dbReference type="EMBL" id="EDX76498.1"/>
    </source>
</evidence>
<name>B4VNC3_9CYAN</name>
<dbReference type="InterPro" id="IPR006109">
    <property type="entry name" value="G3P_DH_NAD-dep_C"/>
</dbReference>
<dbReference type="InterPro" id="IPR013328">
    <property type="entry name" value="6PGD_dom2"/>
</dbReference>
<dbReference type="GO" id="GO:0046168">
    <property type="term" value="P:glycerol-3-phosphate catabolic process"/>
    <property type="evidence" value="ECO:0007669"/>
    <property type="project" value="InterPro"/>
</dbReference>
<keyword evidence="4 11" id="KW-0547">Nucleotide-binding</keyword>
<dbReference type="STRING" id="118168.MC7420_4754"/>
<keyword evidence="9 11" id="KW-0594">Phospholipid biosynthesis</keyword>
<evidence type="ECO:0000256" key="3">
    <source>
        <dbReference type="ARBA" id="ARBA00022516"/>
    </source>
</evidence>
<feature type="compositionally biased region" description="Low complexity" evidence="15">
    <location>
        <begin position="1"/>
        <end position="23"/>
    </location>
</feature>
<comment type="function">
    <text evidence="11">Catalyzes the reduction of the glycolytic intermediate dihydroxyacetone phosphate (DHAP) to sn-glycerol 3-phosphate (G3P), the key precursor for phospholipid synthesis.</text>
</comment>
<dbReference type="InterPro" id="IPR011128">
    <property type="entry name" value="G3P_DH_NAD-dep_N"/>
</dbReference>
<evidence type="ECO:0000256" key="11">
    <source>
        <dbReference type="HAMAP-Rule" id="MF_00394"/>
    </source>
</evidence>
<keyword evidence="19" id="KW-1185">Reference proteome</keyword>
<dbReference type="Pfam" id="PF01210">
    <property type="entry name" value="NAD_Gly3P_dh_N"/>
    <property type="match status" value="1"/>
</dbReference>
<dbReference type="NCBIfam" id="NF011212">
    <property type="entry name" value="PRK14619.1"/>
    <property type="match status" value="1"/>
</dbReference>
<dbReference type="SUPFAM" id="SSF48179">
    <property type="entry name" value="6-phosphogluconate dehydrogenase C-terminal domain-like"/>
    <property type="match status" value="1"/>
</dbReference>
<dbReference type="FunFam" id="1.10.1040.10:FF:000001">
    <property type="entry name" value="Glycerol-3-phosphate dehydrogenase [NAD(P)+]"/>
    <property type="match status" value="1"/>
</dbReference>
<dbReference type="GO" id="GO:0141153">
    <property type="term" value="F:glycerol-3-phosphate dehydrogenase (NADP+) activity"/>
    <property type="evidence" value="ECO:0007669"/>
    <property type="project" value="RHEA"/>
</dbReference>
<dbReference type="Gene3D" id="1.10.1040.10">
    <property type="entry name" value="N-(1-d-carboxylethyl)-l-norvaline Dehydrogenase, domain 2"/>
    <property type="match status" value="1"/>
</dbReference>
<feature type="binding site" evidence="11">
    <location>
        <position position="261"/>
    </location>
    <ligand>
        <name>NADPH</name>
        <dbReference type="ChEBI" id="CHEBI:57783"/>
    </ligand>
</feature>
<dbReference type="GO" id="GO:0046167">
    <property type="term" value="P:glycerol-3-phosphate biosynthetic process"/>
    <property type="evidence" value="ECO:0007669"/>
    <property type="project" value="UniProtKB-UniRule"/>
</dbReference>
<keyword evidence="6 11" id="KW-0560">Oxidoreductase</keyword>
<feature type="binding site" evidence="11">
    <location>
        <position position="66"/>
    </location>
    <ligand>
        <name>NADPH</name>
        <dbReference type="ChEBI" id="CHEBI:57783"/>
    </ligand>
</feature>
<dbReference type="EC" id="1.1.1.94" evidence="11"/>
<comment type="subcellular location">
    <subcellularLocation>
        <location evidence="11">Cytoplasm</location>
    </subcellularLocation>
</comment>
<keyword evidence="7 11" id="KW-0520">NAD</keyword>
<feature type="domain" description="Glycerol-3-phosphate dehydrogenase NAD-dependent C-terminal" evidence="17">
    <location>
        <begin position="186"/>
        <end position="327"/>
    </location>
</feature>
<feature type="binding site" evidence="11">
    <location>
        <position position="262"/>
    </location>
    <ligand>
        <name>sn-glycerol 3-phosphate</name>
        <dbReference type="ChEBI" id="CHEBI:57597"/>
    </ligand>
</feature>
<evidence type="ECO:0000256" key="8">
    <source>
        <dbReference type="ARBA" id="ARBA00023098"/>
    </source>
</evidence>
<feature type="binding site" evidence="11">
    <location>
        <position position="142"/>
    </location>
    <ligand>
        <name>sn-glycerol 3-phosphate</name>
        <dbReference type="ChEBI" id="CHEBI:57597"/>
    </ligand>
</feature>
<dbReference type="SUPFAM" id="SSF51735">
    <property type="entry name" value="NAD(P)-binding Rossmann-fold domains"/>
    <property type="match status" value="1"/>
</dbReference>
<evidence type="ECO:0000256" key="13">
    <source>
        <dbReference type="PIRSR" id="PIRSR000114-2"/>
    </source>
</evidence>
<reference evidence="18 19" key="1">
    <citation type="submission" date="2008-07" db="EMBL/GenBank/DDBJ databases">
        <authorList>
            <person name="Tandeau de Marsac N."/>
            <person name="Ferriera S."/>
            <person name="Johnson J."/>
            <person name="Kravitz S."/>
            <person name="Beeson K."/>
            <person name="Sutton G."/>
            <person name="Rogers Y.-H."/>
            <person name="Friedman R."/>
            <person name="Frazier M."/>
            <person name="Venter J.C."/>
        </authorList>
    </citation>
    <scope>NUCLEOTIDE SEQUENCE [LARGE SCALE GENOMIC DNA]</scope>
    <source>
        <strain evidence="18 19">PCC 7420</strain>
    </source>
</reference>
<dbReference type="InterPro" id="IPR036291">
    <property type="entry name" value="NAD(P)-bd_dom_sf"/>
</dbReference>
<evidence type="ECO:0000256" key="1">
    <source>
        <dbReference type="ARBA" id="ARBA00011009"/>
    </source>
</evidence>
<dbReference type="HOGENOM" id="CLU_033449_0_2_3"/>
<evidence type="ECO:0000256" key="4">
    <source>
        <dbReference type="ARBA" id="ARBA00022741"/>
    </source>
</evidence>
<comment type="catalytic activity">
    <reaction evidence="11">
        <text>sn-glycerol 3-phosphate + NAD(+) = dihydroxyacetone phosphate + NADH + H(+)</text>
        <dbReference type="Rhea" id="RHEA:11092"/>
        <dbReference type="ChEBI" id="CHEBI:15378"/>
        <dbReference type="ChEBI" id="CHEBI:57540"/>
        <dbReference type="ChEBI" id="CHEBI:57597"/>
        <dbReference type="ChEBI" id="CHEBI:57642"/>
        <dbReference type="ChEBI" id="CHEBI:57945"/>
        <dbReference type="EC" id="1.1.1.94"/>
    </reaction>
</comment>
<dbReference type="Gene3D" id="3.40.50.720">
    <property type="entry name" value="NAD(P)-binding Rossmann-like Domain"/>
    <property type="match status" value="2"/>
</dbReference>
<dbReference type="UniPathway" id="UPA00940"/>
<dbReference type="NCBIfam" id="NF000940">
    <property type="entry name" value="PRK00094.1-2"/>
    <property type="match status" value="1"/>
</dbReference>
<gene>
    <name evidence="11" type="primary">gpsA</name>
    <name evidence="18" type="ORF">MC7420_4754</name>
</gene>
<dbReference type="EMBL" id="DS989846">
    <property type="protein sequence ID" value="EDX76498.1"/>
    <property type="molecule type" value="Genomic_DNA"/>
</dbReference>
<dbReference type="PROSITE" id="PS00957">
    <property type="entry name" value="NAD_G3PDH"/>
    <property type="match status" value="1"/>
</dbReference>
<feature type="binding site" evidence="11">
    <location>
        <position position="146"/>
    </location>
    <ligand>
        <name>NADPH</name>
        <dbReference type="ChEBI" id="CHEBI:57783"/>
    </ligand>
</feature>
<keyword evidence="10 11" id="KW-1208">Phospholipid metabolism</keyword>
<protein>
    <recommendedName>
        <fullName evidence="11">Glycerol-3-phosphate dehydrogenase [NAD(P)+]</fullName>
        <ecNumber evidence="11">1.1.1.94</ecNumber>
    </recommendedName>
    <alternativeName>
        <fullName evidence="11">NAD(P)(+)-dependent glycerol-3-phosphate dehydrogenase</fullName>
    </alternativeName>
    <alternativeName>
        <fullName evidence="11">NAD(P)H-dependent dihydroxyacetone-phosphate reductase</fullName>
    </alternativeName>
</protein>
<feature type="binding site" evidence="11">
    <location>
        <position position="46"/>
    </location>
    <ligand>
        <name>NADPH</name>
        <dbReference type="ChEBI" id="CHEBI:57783"/>
    </ligand>
</feature>
<dbReference type="GO" id="GO:0005829">
    <property type="term" value="C:cytosol"/>
    <property type="evidence" value="ECO:0007669"/>
    <property type="project" value="TreeGrafter"/>
</dbReference>
<evidence type="ECO:0000256" key="15">
    <source>
        <dbReference type="SAM" id="MobiDB-lite"/>
    </source>
</evidence>
<evidence type="ECO:0000256" key="5">
    <source>
        <dbReference type="ARBA" id="ARBA00022857"/>
    </source>
</evidence>
<dbReference type="HAMAP" id="MF_00394">
    <property type="entry name" value="NAD_Glyc3P_dehydrog"/>
    <property type="match status" value="1"/>
</dbReference>
<dbReference type="AlphaFoldDB" id="B4VNC3"/>
<evidence type="ECO:0000256" key="2">
    <source>
        <dbReference type="ARBA" id="ARBA00022490"/>
    </source>
</evidence>
<feature type="binding site" evidence="13">
    <location>
        <position position="114"/>
    </location>
    <ligand>
        <name>substrate</name>
    </ligand>
</feature>
<dbReference type="Pfam" id="PF07479">
    <property type="entry name" value="NAD_Gly3P_dh_C"/>
    <property type="match status" value="1"/>
</dbReference>
<feature type="binding site" evidence="11">
    <location>
        <position position="261"/>
    </location>
    <ligand>
        <name>sn-glycerol 3-phosphate</name>
        <dbReference type="ChEBI" id="CHEBI:57597"/>
    </ligand>
</feature>
<feature type="active site" description="Proton acceptor" evidence="11 12">
    <location>
        <position position="197"/>
    </location>
</feature>
<evidence type="ECO:0000256" key="9">
    <source>
        <dbReference type="ARBA" id="ARBA00023209"/>
    </source>
</evidence>
<dbReference type="InterPro" id="IPR006168">
    <property type="entry name" value="G3P_DH_NAD-dep"/>
</dbReference>
<evidence type="ECO:0000256" key="12">
    <source>
        <dbReference type="PIRSR" id="PIRSR000114-1"/>
    </source>
</evidence>
<evidence type="ECO:0000313" key="19">
    <source>
        <dbReference type="Proteomes" id="UP000003835"/>
    </source>
</evidence>
<evidence type="ECO:0000259" key="16">
    <source>
        <dbReference type="Pfam" id="PF01210"/>
    </source>
</evidence>
<accession>B4VNC3</accession>
<organism evidence="18 19">
    <name type="scientific">Coleofasciculus chthonoplastes PCC 7420</name>
    <dbReference type="NCBI Taxonomy" id="118168"/>
    <lineage>
        <taxon>Bacteria</taxon>
        <taxon>Bacillati</taxon>
        <taxon>Cyanobacteriota</taxon>
        <taxon>Cyanophyceae</taxon>
        <taxon>Coleofasciculales</taxon>
        <taxon>Coleofasciculaceae</taxon>
        <taxon>Coleofasciculus</taxon>
    </lineage>
</organism>
<dbReference type="GO" id="GO:0005975">
    <property type="term" value="P:carbohydrate metabolic process"/>
    <property type="evidence" value="ECO:0007669"/>
    <property type="project" value="InterPro"/>
</dbReference>
<evidence type="ECO:0000256" key="6">
    <source>
        <dbReference type="ARBA" id="ARBA00023002"/>
    </source>
</evidence>
<dbReference type="OrthoDB" id="9812273at2"/>
<feature type="binding site" evidence="11">
    <location>
        <position position="114"/>
    </location>
    <ligand>
        <name>sn-glycerol 3-phosphate</name>
        <dbReference type="ChEBI" id="CHEBI:57597"/>
    </ligand>
</feature>
<evidence type="ECO:0000259" key="17">
    <source>
        <dbReference type="Pfam" id="PF07479"/>
    </source>
</evidence>
<keyword evidence="3 11" id="KW-0444">Lipid biosynthesis</keyword>
<dbReference type="PIRSF" id="PIRSF000114">
    <property type="entry name" value="Glycerol-3-P_dh"/>
    <property type="match status" value="1"/>
</dbReference>
<dbReference type="PANTHER" id="PTHR11728">
    <property type="entry name" value="GLYCEROL-3-PHOSPHATE DEHYDROGENASE"/>
    <property type="match status" value="1"/>
</dbReference>
<dbReference type="PANTHER" id="PTHR11728:SF1">
    <property type="entry name" value="GLYCEROL-3-PHOSPHATE DEHYDROGENASE [NAD(+)] 2, CHLOROPLASTIC"/>
    <property type="match status" value="1"/>
</dbReference>
<dbReference type="GO" id="GO:0006650">
    <property type="term" value="P:glycerophospholipid metabolic process"/>
    <property type="evidence" value="ECO:0007669"/>
    <property type="project" value="UniProtKB-UniRule"/>
</dbReference>
<comment type="caution">
    <text evidence="11">Lacks conserved residue(s) required for the propagation of feature annotation.</text>
</comment>
<feature type="binding site" evidence="11">
    <location>
        <position position="260"/>
    </location>
    <ligand>
        <name>sn-glycerol 3-phosphate</name>
        <dbReference type="ChEBI" id="CHEBI:57597"/>
    </ligand>
</feature>
<dbReference type="InterPro" id="IPR008927">
    <property type="entry name" value="6-PGluconate_DH-like_C_sf"/>
</dbReference>
<keyword evidence="2 11" id="KW-0963">Cytoplasm</keyword>
<sequence length="342" mass="36761">MVSNLSNSQSSSSQADTTSQTNQAHAHSHRRPAPEATLAILGAGAWGKALATIARHKNHQVRLWSRSSEESLEEVLADIDMLVSAIPMKGVATTAAKIQEIGLPDYVTIITATKGLDPETTRTPSQIWEADFPNHPIVVLSGPNLSKEIEQELPAATVVSSTDMAAAYEVQTVFSSSLFRVYTSPDPLGTELGGTLKNVIAIAVGVCDGLKLGTNAKSALITRALTEILRVGTHLGGQTETFFGLSGLGDMLATCSSVLSRNYRVGYGLAQGKKLEQILEELQSTAEGVNTANVLVKIANREQIPIPICRQVYRLLNHKITPQEAVEALMERDLKAEFCDLF</sequence>
<feature type="binding site" evidence="11">
    <location>
        <position position="250"/>
    </location>
    <ligand>
        <name>sn-glycerol 3-phosphate</name>
        <dbReference type="ChEBI" id="CHEBI:57597"/>
    </ligand>
</feature>
<dbReference type="GO" id="GO:0141152">
    <property type="term" value="F:glycerol-3-phosphate dehydrogenase (NAD+) activity"/>
    <property type="evidence" value="ECO:0007669"/>
    <property type="project" value="RHEA"/>
</dbReference>
<feature type="binding site" evidence="13">
    <location>
        <begin position="261"/>
        <end position="262"/>
    </location>
    <ligand>
        <name>substrate</name>
    </ligand>
</feature>
<dbReference type="GO" id="GO:0051287">
    <property type="term" value="F:NAD binding"/>
    <property type="evidence" value="ECO:0007669"/>
    <property type="project" value="InterPro"/>
</dbReference>
<comment type="catalytic activity">
    <reaction evidence="11">
        <text>sn-glycerol 3-phosphate + NADP(+) = dihydroxyacetone phosphate + NADPH + H(+)</text>
        <dbReference type="Rhea" id="RHEA:11096"/>
        <dbReference type="ChEBI" id="CHEBI:15378"/>
        <dbReference type="ChEBI" id="CHEBI:57597"/>
        <dbReference type="ChEBI" id="CHEBI:57642"/>
        <dbReference type="ChEBI" id="CHEBI:57783"/>
        <dbReference type="ChEBI" id="CHEBI:58349"/>
        <dbReference type="EC" id="1.1.1.94"/>
    </reaction>
</comment>
<feature type="binding site" evidence="14">
    <location>
        <position position="261"/>
    </location>
    <ligand>
        <name>NAD(+)</name>
        <dbReference type="ChEBI" id="CHEBI:57540"/>
    </ligand>
</feature>
<evidence type="ECO:0000256" key="14">
    <source>
        <dbReference type="PIRSR" id="PIRSR000114-3"/>
    </source>
</evidence>
<feature type="binding site" evidence="11">
    <location>
        <position position="114"/>
    </location>
    <ligand>
        <name>NADPH</name>
        <dbReference type="ChEBI" id="CHEBI:57783"/>
    </ligand>
</feature>
<keyword evidence="5 11" id="KW-0521">NADP</keyword>
<evidence type="ECO:0000256" key="10">
    <source>
        <dbReference type="ARBA" id="ARBA00023264"/>
    </source>
</evidence>
<dbReference type="FunFam" id="3.40.50.720:FF:001174">
    <property type="entry name" value="Glycerol-3-phosphate dehydrogenase [NAD(P)+]"/>
    <property type="match status" value="1"/>
</dbReference>
<comment type="similarity">
    <text evidence="1 11">Belongs to the NAD-dependent glycerol-3-phosphate dehydrogenase family.</text>
</comment>
<feature type="region of interest" description="Disordered" evidence="15">
    <location>
        <begin position="1"/>
        <end position="33"/>
    </location>
</feature>
<dbReference type="GO" id="GO:0008654">
    <property type="term" value="P:phospholipid biosynthetic process"/>
    <property type="evidence" value="ECO:0007669"/>
    <property type="project" value="UniProtKB-KW"/>
</dbReference>
<feature type="domain" description="Glycerol-3-phosphate dehydrogenase NAD-dependent N-terminal" evidence="16">
    <location>
        <begin position="70"/>
        <end position="166"/>
    </location>
</feature>
<dbReference type="NCBIfam" id="NF000942">
    <property type="entry name" value="PRK00094.1-4"/>
    <property type="match status" value="1"/>
</dbReference>
<dbReference type="Proteomes" id="UP000003835">
    <property type="component" value="Unassembled WGS sequence"/>
</dbReference>
<proteinExistence type="inferred from homology"/>
<evidence type="ECO:0000256" key="7">
    <source>
        <dbReference type="ARBA" id="ARBA00023027"/>
    </source>
</evidence>
<dbReference type="RefSeq" id="WP_006100227.1">
    <property type="nucleotide sequence ID" value="NZ_DS989846.1"/>
</dbReference>
<feature type="binding site" evidence="11">
    <location>
        <position position="287"/>
    </location>
    <ligand>
        <name>NADPH</name>
        <dbReference type="ChEBI" id="CHEBI:57783"/>
    </ligand>
</feature>
<keyword evidence="8 11" id="KW-0443">Lipid metabolism</keyword>